<accession>A0AAV5VWT0</accession>
<sequence length="198" mass="21922">ILSTSHLFRLPIIMIRRFLVLAALVSDAASYVYTCNEMKDKLIPERTLINAKQACVIVPEGADGFPPPEPYSHYLFYTYIVDTGLGLDYPLDAFNENAGRYCKNGVGPWAVVLPQISIDKIVCDSGDEHSEIILIFTTDEFDENIVRANTEPKTKTYEKGTHTFVAVEGGLIIENISIAPKNKETTLQFFTGAGATPE</sequence>
<gene>
    <name evidence="2" type="ORF">PFISCL1PPCAC_14474</name>
</gene>
<name>A0AAV5VWT0_9BILA</name>
<evidence type="ECO:0000313" key="2">
    <source>
        <dbReference type="EMBL" id="GMT23177.1"/>
    </source>
</evidence>
<keyword evidence="3" id="KW-1185">Reference proteome</keyword>
<feature type="signal peptide" evidence="1">
    <location>
        <begin position="1"/>
        <end position="22"/>
    </location>
</feature>
<organism evidence="2 3">
    <name type="scientific">Pristionchus fissidentatus</name>
    <dbReference type="NCBI Taxonomy" id="1538716"/>
    <lineage>
        <taxon>Eukaryota</taxon>
        <taxon>Metazoa</taxon>
        <taxon>Ecdysozoa</taxon>
        <taxon>Nematoda</taxon>
        <taxon>Chromadorea</taxon>
        <taxon>Rhabditida</taxon>
        <taxon>Rhabditina</taxon>
        <taxon>Diplogasteromorpha</taxon>
        <taxon>Diplogasteroidea</taxon>
        <taxon>Neodiplogasteridae</taxon>
        <taxon>Pristionchus</taxon>
    </lineage>
</organism>
<dbReference type="Proteomes" id="UP001432322">
    <property type="component" value="Unassembled WGS sequence"/>
</dbReference>
<evidence type="ECO:0000256" key="1">
    <source>
        <dbReference type="SAM" id="SignalP"/>
    </source>
</evidence>
<feature type="non-terminal residue" evidence="2">
    <location>
        <position position="1"/>
    </location>
</feature>
<feature type="non-terminal residue" evidence="2">
    <location>
        <position position="198"/>
    </location>
</feature>
<proteinExistence type="predicted"/>
<protein>
    <submittedName>
        <fullName evidence="2">Uncharacterized protein</fullName>
    </submittedName>
</protein>
<dbReference type="AlphaFoldDB" id="A0AAV5VWT0"/>
<evidence type="ECO:0000313" key="3">
    <source>
        <dbReference type="Proteomes" id="UP001432322"/>
    </source>
</evidence>
<comment type="caution">
    <text evidence="2">The sequence shown here is derived from an EMBL/GenBank/DDBJ whole genome shotgun (WGS) entry which is preliminary data.</text>
</comment>
<reference evidence="2" key="1">
    <citation type="submission" date="2023-10" db="EMBL/GenBank/DDBJ databases">
        <title>Genome assembly of Pristionchus species.</title>
        <authorList>
            <person name="Yoshida K."/>
            <person name="Sommer R.J."/>
        </authorList>
    </citation>
    <scope>NUCLEOTIDE SEQUENCE</scope>
    <source>
        <strain evidence="2">RS5133</strain>
    </source>
</reference>
<keyword evidence="1" id="KW-0732">Signal</keyword>
<dbReference type="EMBL" id="BTSY01000004">
    <property type="protein sequence ID" value="GMT23177.1"/>
    <property type="molecule type" value="Genomic_DNA"/>
</dbReference>
<feature type="chain" id="PRO_5043865301" evidence="1">
    <location>
        <begin position="23"/>
        <end position="198"/>
    </location>
</feature>